<proteinExistence type="predicted"/>
<dbReference type="InterPro" id="IPR023796">
    <property type="entry name" value="Serpin_dom"/>
</dbReference>
<keyword evidence="3" id="KW-1185">Reference proteome</keyword>
<gene>
    <name evidence="2" type="ORF">BLA29_014879</name>
</gene>
<feature type="domain" description="Serpin" evidence="1">
    <location>
        <begin position="1"/>
        <end position="58"/>
    </location>
</feature>
<dbReference type="InterPro" id="IPR042185">
    <property type="entry name" value="Serpin_sf_2"/>
</dbReference>
<protein>
    <recommendedName>
        <fullName evidence="1">Serpin domain-containing protein</fullName>
    </recommendedName>
</protein>
<sequence>MIEVNEQGTEASAITKVSVRNKRSAEFIEEMICNRPFMFMVIQSDPLNILFTGILENPSSTS</sequence>
<dbReference type="InterPro" id="IPR036186">
    <property type="entry name" value="Serpin_sf"/>
</dbReference>
<dbReference type="AlphaFoldDB" id="A0A1Y3AVW3"/>
<comment type="caution">
    <text evidence="2">The sequence shown here is derived from an EMBL/GenBank/DDBJ whole genome shotgun (WGS) entry which is preliminary data.</text>
</comment>
<dbReference type="Gene3D" id="2.30.39.10">
    <property type="entry name" value="Alpha-1-antitrypsin, domain 1"/>
    <property type="match status" value="1"/>
</dbReference>
<dbReference type="SUPFAM" id="SSF56574">
    <property type="entry name" value="Serpins"/>
    <property type="match status" value="1"/>
</dbReference>
<evidence type="ECO:0000259" key="1">
    <source>
        <dbReference type="Pfam" id="PF00079"/>
    </source>
</evidence>
<evidence type="ECO:0000313" key="2">
    <source>
        <dbReference type="EMBL" id="OTF71948.1"/>
    </source>
</evidence>
<organism evidence="2 3">
    <name type="scientific">Euroglyphus maynei</name>
    <name type="common">Mayne's house dust mite</name>
    <dbReference type="NCBI Taxonomy" id="6958"/>
    <lineage>
        <taxon>Eukaryota</taxon>
        <taxon>Metazoa</taxon>
        <taxon>Ecdysozoa</taxon>
        <taxon>Arthropoda</taxon>
        <taxon>Chelicerata</taxon>
        <taxon>Arachnida</taxon>
        <taxon>Acari</taxon>
        <taxon>Acariformes</taxon>
        <taxon>Sarcoptiformes</taxon>
        <taxon>Astigmata</taxon>
        <taxon>Psoroptidia</taxon>
        <taxon>Analgoidea</taxon>
        <taxon>Pyroglyphidae</taxon>
        <taxon>Pyroglyphinae</taxon>
        <taxon>Euroglyphus</taxon>
    </lineage>
</organism>
<name>A0A1Y3AVW3_EURMA</name>
<dbReference type="EMBL" id="MUJZ01058548">
    <property type="protein sequence ID" value="OTF71948.1"/>
    <property type="molecule type" value="Genomic_DNA"/>
</dbReference>
<evidence type="ECO:0000313" key="3">
    <source>
        <dbReference type="Proteomes" id="UP000194236"/>
    </source>
</evidence>
<dbReference type="OrthoDB" id="6419887at2759"/>
<reference evidence="2 3" key="1">
    <citation type="submission" date="2017-03" db="EMBL/GenBank/DDBJ databases">
        <title>Genome Survey of Euroglyphus maynei.</title>
        <authorList>
            <person name="Arlian L.G."/>
            <person name="Morgan M.S."/>
            <person name="Rider S.D."/>
        </authorList>
    </citation>
    <scope>NUCLEOTIDE SEQUENCE [LARGE SCALE GENOMIC DNA]</scope>
    <source>
        <strain evidence="2">Arlian Lab</strain>
        <tissue evidence="2">Whole body</tissue>
    </source>
</reference>
<dbReference type="Proteomes" id="UP000194236">
    <property type="component" value="Unassembled WGS sequence"/>
</dbReference>
<accession>A0A1Y3AVW3</accession>
<dbReference type="InterPro" id="IPR023795">
    <property type="entry name" value="Serpin_CS"/>
</dbReference>
<dbReference type="PROSITE" id="PS00284">
    <property type="entry name" value="SERPIN"/>
    <property type="match status" value="1"/>
</dbReference>
<dbReference type="Pfam" id="PF00079">
    <property type="entry name" value="Serpin"/>
    <property type="match status" value="1"/>
</dbReference>